<gene>
    <name evidence="2" type="ORF">ACFHYQ_13925</name>
</gene>
<protein>
    <submittedName>
        <fullName evidence="2">T3SS effector HopA1 family protein</fullName>
    </submittedName>
</protein>
<dbReference type="RefSeq" id="WP_394301545.1">
    <property type="nucleotide sequence ID" value="NZ_JBHMQT010000032.1"/>
</dbReference>
<name>A0ABV6U4L7_9ACTN</name>
<dbReference type="EMBL" id="JBHMQT010000032">
    <property type="protein sequence ID" value="MFC0863393.1"/>
    <property type="molecule type" value="Genomic_DNA"/>
</dbReference>
<comment type="caution">
    <text evidence="2">The sequence shown here is derived from an EMBL/GenBank/DDBJ whole genome shotgun (WGS) entry which is preliminary data.</text>
</comment>
<sequence length="328" mass="35928">MTTVHTGLLDELEQTLDELRIDHARKSVTVGDETISQDSQTRLGQELGGVLYRHWHSGSGRRPDDRDPRRDYDFEDLLREATPHRTSKTPAIVKSALLDGPFGQHALFDVGRVRLRIPGAEVLSPLPEIGTRTTLDLPSIRPALSPGFFLVDGSAGGHASGKHVLRLYLHVDEASTAPAVWQAVLTHLESQGVTYRAKVLARAGWYPRRDAIVVYLTEESWHTVDGVVDAVRHLPGLNPEHSVMTRPIADGVAFGWEPRDARIGWGRMSLGQHRTAVIAHAVAAHLFQGVDLPTAVADAFIEANVDPRAPHRNNDSPDWAPTTSGAVS</sequence>
<evidence type="ECO:0000313" key="2">
    <source>
        <dbReference type="EMBL" id="MFC0863393.1"/>
    </source>
</evidence>
<dbReference type="InterPro" id="IPR040871">
    <property type="entry name" value="HopA1"/>
</dbReference>
<organism evidence="2 3">
    <name type="scientific">Sphaerimonospora cavernae</name>
    <dbReference type="NCBI Taxonomy" id="1740611"/>
    <lineage>
        <taxon>Bacteria</taxon>
        <taxon>Bacillati</taxon>
        <taxon>Actinomycetota</taxon>
        <taxon>Actinomycetes</taxon>
        <taxon>Streptosporangiales</taxon>
        <taxon>Streptosporangiaceae</taxon>
        <taxon>Sphaerimonospora</taxon>
    </lineage>
</organism>
<feature type="region of interest" description="Disordered" evidence="1">
    <location>
        <begin position="307"/>
        <end position="328"/>
    </location>
</feature>
<dbReference type="Proteomes" id="UP001589870">
    <property type="component" value="Unassembled WGS sequence"/>
</dbReference>
<keyword evidence="3" id="KW-1185">Reference proteome</keyword>
<reference evidence="2 3" key="1">
    <citation type="submission" date="2024-09" db="EMBL/GenBank/DDBJ databases">
        <authorList>
            <person name="Sun Q."/>
            <person name="Mori K."/>
        </authorList>
    </citation>
    <scope>NUCLEOTIDE SEQUENCE [LARGE SCALE GENOMIC DNA]</scope>
    <source>
        <strain evidence="2 3">TBRC 1851</strain>
    </source>
</reference>
<dbReference type="Pfam" id="PF17914">
    <property type="entry name" value="HopA1"/>
    <property type="match status" value="1"/>
</dbReference>
<proteinExistence type="predicted"/>
<evidence type="ECO:0000256" key="1">
    <source>
        <dbReference type="SAM" id="MobiDB-lite"/>
    </source>
</evidence>
<accession>A0ABV6U4L7</accession>
<evidence type="ECO:0000313" key="3">
    <source>
        <dbReference type="Proteomes" id="UP001589870"/>
    </source>
</evidence>